<dbReference type="AlphaFoldDB" id="A0A160MWV8"/>
<dbReference type="InterPro" id="IPR005149">
    <property type="entry name" value="Tscrpt_reg_PadR_N"/>
</dbReference>
<gene>
    <name evidence="2" type="ORF">ATSB10_01420</name>
</gene>
<accession>A0A160MWV8</accession>
<sequence length="227" mass="25421">MRCHHHGFHGDRHDHHDHRPFHRGDWRAFFDHAREHLREAGRHGWRGGPFGGDRGDAFAELGGGLRGGGRRGGGRMFGHGDLRLLLLALIEQQPRHGYELIRTIEEMFNGQYSPSPGAIYPTLTMLEELGHAEVQPEAGGRKRYAITTEGKAFLDENRAAVEAVMEQTRHTARMAARAAMPEAVHKAMHALKHALLMRGTDWNKAEGQRVAKILERAASEIASGREE</sequence>
<dbReference type="EMBL" id="CP014841">
    <property type="protein sequence ID" value="AND67596.1"/>
    <property type="molecule type" value="Genomic_DNA"/>
</dbReference>
<reference evidence="2 3" key="1">
    <citation type="submission" date="2016-02" db="EMBL/GenBank/DDBJ databases">
        <title>Complete genome sequencing and analysis of ATSB10, Dyella thiooxydans isolated from rhizosphere soil of sunflower (Helianthus annuus L.).</title>
        <authorList>
            <person name="Lee Y."/>
            <person name="Hwangbo K."/>
            <person name="Chung H."/>
            <person name="Yoo J."/>
            <person name="Kim K.Y."/>
            <person name="Sa T.M."/>
            <person name="Um Y."/>
            <person name="Madhaiyan M."/>
        </authorList>
    </citation>
    <scope>NUCLEOTIDE SEQUENCE [LARGE SCALE GENOMIC DNA]</scope>
    <source>
        <strain evidence="2 3">ATSB10</strain>
    </source>
</reference>
<dbReference type="PANTHER" id="PTHR43252:SF7">
    <property type="entry name" value="TRANSCRIPTIONAL REGULATOR YQJI"/>
    <property type="match status" value="1"/>
</dbReference>
<protein>
    <recommendedName>
        <fullName evidence="1">Transcription regulator PadR N-terminal domain-containing protein</fullName>
    </recommendedName>
</protein>
<dbReference type="InterPro" id="IPR036388">
    <property type="entry name" value="WH-like_DNA-bd_sf"/>
</dbReference>
<dbReference type="RefSeq" id="WP_063669965.1">
    <property type="nucleotide sequence ID" value="NZ_CP014841.1"/>
</dbReference>
<keyword evidence="3" id="KW-1185">Reference proteome</keyword>
<dbReference type="Proteomes" id="UP000077255">
    <property type="component" value="Chromosome"/>
</dbReference>
<evidence type="ECO:0000313" key="3">
    <source>
        <dbReference type="Proteomes" id="UP000077255"/>
    </source>
</evidence>
<dbReference type="KEGG" id="dtx:ATSB10_01420"/>
<dbReference type="InterPro" id="IPR036390">
    <property type="entry name" value="WH_DNA-bd_sf"/>
</dbReference>
<feature type="domain" description="Transcription regulator PadR N-terminal" evidence="1">
    <location>
        <begin position="86"/>
        <end position="155"/>
    </location>
</feature>
<dbReference type="Gene3D" id="1.10.10.10">
    <property type="entry name" value="Winged helix-like DNA-binding domain superfamily/Winged helix DNA-binding domain"/>
    <property type="match status" value="1"/>
</dbReference>
<proteinExistence type="predicted"/>
<dbReference type="STRING" id="445710.ATSB10_01420"/>
<evidence type="ECO:0000259" key="1">
    <source>
        <dbReference type="Pfam" id="PF03551"/>
    </source>
</evidence>
<dbReference type="PANTHER" id="PTHR43252">
    <property type="entry name" value="TRANSCRIPTIONAL REGULATOR YQJI"/>
    <property type="match status" value="1"/>
</dbReference>
<name>A0A160MWV8_9GAMM</name>
<dbReference type="PATRIC" id="fig|445710.3.peg.140"/>
<evidence type="ECO:0000313" key="2">
    <source>
        <dbReference type="EMBL" id="AND67596.1"/>
    </source>
</evidence>
<dbReference type="OrthoDB" id="9814826at2"/>
<dbReference type="Pfam" id="PF03551">
    <property type="entry name" value="PadR"/>
    <property type="match status" value="1"/>
</dbReference>
<dbReference type="SUPFAM" id="SSF46785">
    <property type="entry name" value="Winged helix' DNA-binding domain"/>
    <property type="match status" value="1"/>
</dbReference>
<organism evidence="2 3">
    <name type="scientific">Dyella thiooxydans</name>
    <dbReference type="NCBI Taxonomy" id="445710"/>
    <lineage>
        <taxon>Bacteria</taxon>
        <taxon>Pseudomonadati</taxon>
        <taxon>Pseudomonadota</taxon>
        <taxon>Gammaproteobacteria</taxon>
        <taxon>Lysobacterales</taxon>
        <taxon>Rhodanobacteraceae</taxon>
        <taxon>Dyella</taxon>
    </lineage>
</organism>